<reference evidence="3" key="4">
    <citation type="submission" date="2006-01" db="EMBL/GenBank/DDBJ databases">
        <title>Oryza sativa chromosome 3 BAC OSJNBa0035N15 genomic sequence.</title>
        <authorList>
            <person name="Buell C.R."/>
            <person name="Yuan Q."/>
            <person name="Ouyang S."/>
            <person name="Liu J."/>
            <person name="Gansberger K."/>
            <person name="Jones K.M."/>
            <person name="Overton II L.L."/>
            <person name="Tsitrin T."/>
            <person name="Kim M.M."/>
            <person name="Bera J.J."/>
            <person name="Jin S.S."/>
            <person name="Fadrosh D.W."/>
            <person name="Tallon L.J."/>
            <person name="Koo H."/>
            <person name="Zismann V."/>
            <person name="Hsiao J."/>
            <person name="Blunt S."/>
            <person name="Vanaken S.S."/>
            <person name="Riedmuller S.B."/>
            <person name="Utterback T.T."/>
            <person name="Feldblyum T.V."/>
            <person name="Yang Q.Q."/>
            <person name="Haas B.J."/>
            <person name="Suh B.B."/>
            <person name="Peterson J.J."/>
            <person name="Quackenbush J."/>
            <person name="White O."/>
            <person name="Salzberg S.L."/>
            <person name="Fraser C.M."/>
        </authorList>
    </citation>
    <scope>NUCLEOTIDE SEQUENCE</scope>
</reference>
<feature type="compositionally biased region" description="Acidic residues" evidence="1">
    <location>
        <begin position="452"/>
        <end position="478"/>
    </location>
</feature>
<dbReference type="AlphaFoldDB" id="Q6AV86"/>
<organism evidence="3 4">
    <name type="scientific">Oryza sativa subsp. japonica</name>
    <name type="common">Rice</name>
    <dbReference type="NCBI Taxonomy" id="39947"/>
    <lineage>
        <taxon>Eukaryota</taxon>
        <taxon>Viridiplantae</taxon>
        <taxon>Streptophyta</taxon>
        <taxon>Embryophyta</taxon>
        <taxon>Tracheophyta</taxon>
        <taxon>Spermatophyta</taxon>
        <taxon>Magnoliopsida</taxon>
        <taxon>Liliopsida</taxon>
        <taxon>Poales</taxon>
        <taxon>Poaceae</taxon>
        <taxon>BOP clade</taxon>
        <taxon>Oryzoideae</taxon>
        <taxon>Oryzeae</taxon>
        <taxon>Oryzinae</taxon>
        <taxon>Oryza</taxon>
        <taxon>Oryza sativa</taxon>
    </lineage>
</organism>
<dbReference type="Proteomes" id="UP000000763">
    <property type="component" value="Chromosome 3"/>
</dbReference>
<gene>
    <name evidence="3" type="primary">OSJNBa0035N15.27</name>
    <name evidence="2" type="ORF">OJ1004_D04.4</name>
</gene>
<dbReference type="EMBL" id="AC105743">
    <property type="protein sequence ID" value="AAT85782.1"/>
    <property type="molecule type" value="Genomic_DNA"/>
</dbReference>
<evidence type="ECO:0000313" key="2">
    <source>
        <dbReference type="EMBL" id="AAL93061.1"/>
    </source>
</evidence>
<sequence>MHWLFLRPLFFIFAGRKFRCSCTRNLRALSSQPVILASLNFCLTTALQFVDSCCKKVVEGGSGSGTRTSPRFTRQSSNRPVQIRDADSGQGSDAPNTRGRGRGGGRSSGAERASHDFPIGSRENPIRLYKTLVFDTTPMHHIGRPKSNYLHQLAKCRRDRLIDPESQPEESQDPRFRTFTQLDWYISVIMARENSVVGMKWIDWAYMRKKNNEVFNQVTQVCHNKNLGDILAMEYDWNEEVIAQFNVKTFFGTTRKGTPYVKWLTEGVGDATALPSKHAHLLSHMRYNQPPFSVMKLIWYEIANTILEPKRSCIYAPFIMKMIETITGVFYIKDGRHNPFRPHAPPSSSPVVPRSVPCTSAGPSTSAPPSSSSSSPIKKALQAIFCMCAKTAKKVKKIERRQKEDRREAGKQVSDDSEDEVYVDPFEAYEAARNVAGEGPSTFFNEESSHSDDDDDDGDEGDAEAAAEDAPTDVDEGDTVAQSDESHLSDDTEIVPSDGDGDE</sequence>
<feature type="compositionally biased region" description="Low complexity" evidence="1">
    <location>
        <begin position="65"/>
        <end position="74"/>
    </location>
</feature>
<name>Q6AV86_ORYSJ</name>
<accession>Q6AV86</accession>
<feature type="region of interest" description="Disordered" evidence="1">
    <location>
        <begin position="341"/>
        <end position="375"/>
    </location>
</feature>
<evidence type="ECO:0000256" key="1">
    <source>
        <dbReference type="SAM" id="MobiDB-lite"/>
    </source>
</evidence>
<feature type="region of interest" description="Disordered" evidence="1">
    <location>
        <begin position="60"/>
        <end position="121"/>
    </location>
</feature>
<dbReference type="EMBL" id="AC093180">
    <property type="protein sequence ID" value="AAL93061.1"/>
    <property type="molecule type" value="Genomic_DNA"/>
</dbReference>
<proteinExistence type="predicted"/>
<protein>
    <submittedName>
        <fullName evidence="3">Uncharacterized protein</fullName>
    </submittedName>
</protein>
<feature type="compositionally biased region" description="Basic and acidic residues" evidence="1">
    <location>
        <begin position="401"/>
        <end position="414"/>
    </location>
</feature>
<reference evidence="4" key="5">
    <citation type="journal article" date="2008" name="Nucleic Acids Res.">
        <title>The rice annotation project database (RAP-DB): 2008 update.</title>
        <authorList>
            <consortium name="The rice annotation project (RAP)"/>
        </authorList>
    </citation>
    <scope>GENOME REANNOTATION</scope>
    <source>
        <strain evidence="4">cv. Nipponbare</strain>
    </source>
</reference>
<evidence type="ECO:0000313" key="3">
    <source>
        <dbReference type="EMBL" id="AAT85782.1"/>
    </source>
</evidence>
<reference evidence="2" key="3">
    <citation type="submission" date="2006-01" db="EMBL/GenBank/DDBJ databases">
        <title>Oryza sativa chromosome 3 BAC OJ1004_D04 genomic sequence.</title>
        <authorList>
            <person name="Buell C.R."/>
            <person name="Yuan Q."/>
            <person name="Ouyang S."/>
            <person name="Liu J."/>
            <person name="Gansberger K."/>
            <person name="Kim M.M."/>
            <person name="Overton II L.L."/>
            <person name="Bera J.J."/>
            <person name="Tsitrin T."/>
            <person name="Krol M.I."/>
            <person name="Jarrahi B.B."/>
            <person name="Jin S.S."/>
            <person name="Koo H."/>
            <person name="Zismann V."/>
            <person name="Hsiao J."/>
            <person name="Blunt S."/>
            <person name="Vanaken S.S."/>
            <person name="Utterback T.T."/>
            <person name="Feldblyum T.V."/>
            <person name="Yang Q.Q."/>
            <person name="Haas B.J."/>
            <person name="Suh B.B."/>
            <person name="Peterson J.J."/>
            <person name="Quackenbush J."/>
            <person name="White O."/>
            <person name="Salzberg S.L."/>
            <person name="Fraser C.M."/>
        </authorList>
    </citation>
    <scope>NUCLEOTIDE SEQUENCE</scope>
</reference>
<evidence type="ECO:0000313" key="4">
    <source>
        <dbReference type="Proteomes" id="UP000000763"/>
    </source>
</evidence>
<reference evidence="4" key="2">
    <citation type="journal article" date="2005" name="Nature">
        <title>The map-based sequence of the rice genome.</title>
        <authorList>
            <consortium name="International rice genome sequencing project (IRGSP)"/>
            <person name="Matsumoto T."/>
            <person name="Wu J."/>
            <person name="Kanamori H."/>
            <person name="Katayose Y."/>
            <person name="Fujisawa M."/>
            <person name="Namiki N."/>
            <person name="Mizuno H."/>
            <person name="Yamamoto K."/>
            <person name="Antonio B.A."/>
            <person name="Baba T."/>
            <person name="Sakata K."/>
            <person name="Nagamura Y."/>
            <person name="Aoki H."/>
            <person name="Arikawa K."/>
            <person name="Arita K."/>
            <person name="Bito T."/>
            <person name="Chiden Y."/>
            <person name="Fujitsuka N."/>
            <person name="Fukunaka R."/>
            <person name="Hamada M."/>
            <person name="Harada C."/>
            <person name="Hayashi A."/>
            <person name="Hijishita S."/>
            <person name="Honda M."/>
            <person name="Hosokawa S."/>
            <person name="Ichikawa Y."/>
            <person name="Idonuma A."/>
            <person name="Iijima M."/>
            <person name="Ikeda M."/>
            <person name="Ikeno M."/>
            <person name="Ito K."/>
            <person name="Ito S."/>
            <person name="Ito T."/>
            <person name="Ito Y."/>
            <person name="Ito Y."/>
            <person name="Iwabuchi A."/>
            <person name="Kamiya K."/>
            <person name="Karasawa W."/>
            <person name="Kurita K."/>
            <person name="Katagiri S."/>
            <person name="Kikuta A."/>
            <person name="Kobayashi H."/>
            <person name="Kobayashi N."/>
            <person name="Machita K."/>
            <person name="Maehara T."/>
            <person name="Masukawa M."/>
            <person name="Mizubayashi T."/>
            <person name="Mukai Y."/>
            <person name="Nagasaki H."/>
            <person name="Nagata Y."/>
            <person name="Naito S."/>
            <person name="Nakashima M."/>
            <person name="Nakama Y."/>
            <person name="Nakamichi Y."/>
            <person name="Nakamura M."/>
            <person name="Meguro A."/>
            <person name="Negishi M."/>
            <person name="Ohta I."/>
            <person name="Ohta T."/>
            <person name="Okamoto M."/>
            <person name="Ono N."/>
            <person name="Saji S."/>
            <person name="Sakaguchi M."/>
            <person name="Sakai K."/>
            <person name="Shibata M."/>
            <person name="Shimokawa T."/>
            <person name="Song J."/>
            <person name="Takazaki Y."/>
            <person name="Terasawa K."/>
            <person name="Tsugane M."/>
            <person name="Tsuji K."/>
            <person name="Ueda S."/>
            <person name="Waki K."/>
            <person name="Yamagata H."/>
            <person name="Yamamoto M."/>
            <person name="Yamamoto S."/>
            <person name="Yamane H."/>
            <person name="Yoshiki S."/>
            <person name="Yoshihara R."/>
            <person name="Yukawa K."/>
            <person name="Zhong H."/>
            <person name="Yano M."/>
            <person name="Yuan Q."/>
            <person name="Ouyang S."/>
            <person name="Liu J."/>
            <person name="Jones K.M."/>
            <person name="Gansberger K."/>
            <person name="Moffat K."/>
            <person name="Hill J."/>
            <person name="Bera J."/>
            <person name="Fadrosh D."/>
            <person name="Jin S."/>
            <person name="Johri S."/>
            <person name="Kim M."/>
            <person name="Overton L."/>
            <person name="Reardon M."/>
            <person name="Tsitrin T."/>
            <person name="Vuong H."/>
            <person name="Weaver B."/>
            <person name="Ciecko A."/>
            <person name="Tallon L."/>
            <person name="Jackson J."/>
            <person name="Pai G."/>
            <person name="Aken S.V."/>
            <person name="Utterback T."/>
            <person name="Reidmuller S."/>
            <person name="Feldblyum T."/>
            <person name="Hsiao J."/>
            <person name="Zismann V."/>
            <person name="Iobst S."/>
            <person name="de Vazeille A.R."/>
            <person name="Buell C.R."/>
            <person name="Ying K."/>
            <person name="Li Y."/>
            <person name="Lu T."/>
            <person name="Huang Y."/>
            <person name="Zhao Q."/>
            <person name="Feng Q."/>
            <person name="Zhang L."/>
            <person name="Zhu J."/>
            <person name="Weng Q."/>
            <person name="Mu J."/>
            <person name="Lu Y."/>
            <person name="Fan D."/>
            <person name="Liu Y."/>
            <person name="Guan J."/>
            <person name="Zhang Y."/>
            <person name="Yu S."/>
            <person name="Liu X."/>
            <person name="Zhang Y."/>
            <person name="Hong G."/>
            <person name="Han B."/>
            <person name="Choisne N."/>
            <person name="Demange N."/>
            <person name="Orjeda G."/>
            <person name="Samain S."/>
            <person name="Cattolico L."/>
            <person name="Pelletier E."/>
            <person name="Couloux A."/>
            <person name="Segurens B."/>
            <person name="Wincker P."/>
            <person name="D'Hont A."/>
            <person name="Scarpelli C."/>
            <person name="Weissenbach J."/>
            <person name="Salanoubat M."/>
            <person name="Quetier F."/>
            <person name="Yu Y."/>
            <person name="Kim H.R."/>
            <person name="Rambo T."/>
            <person name="Currie J."/>
            <person name="Collura K."/>
            <person name="Luo M."/>
            <person name="Yang T."/>
            <person name="Ammiraju J.S.S."/>
            <person name="Engler F."/>
            <person name="Soderlund C."/>
            <person name="Wing R.A."/>
            <person name="Palmer L.E."/>
            <person name="de la Bastide M."/>
            <person name="Spiegel L."/>
            <person name="Nascimento L."/>
            <person name="Zutavern T."/>
            <person name="O'Shaughnessy A."/>
            <person name="Dike S."/>
            <person name="Dedhia N."/>
            <person name="Preston R."/>
            <person name="Balija V."/>
            <person name="McCombie W.R."/>
            <person name="Chow T."/>
            <person name="Chen H."/>
            <person name="Chung M."/>
            <person name="Chen C."/>
            <person name="Shaw J."/>
            <person name="Wu H."/>
            <person name="Hsiao K."/>
            <person name="Chao Y."/>
            <person name="Chu M."/>
            <person name="Cheng C."/>
            <person name="Hour A."/>
            <person name="Lee P."/>
            <person name="Lin S."/>
            <person name="Lin Y."/>
            <person name="Liou J."/>
            <person name="Liu S."/>
            <person name="Hsing Y."/>
            <person name="Raghuvanshi S."/>
            <person name="Mohanty A."/>
            <person name="Bharti A.K."/>
            <person name="Gaur A."/>
            <person name="Gupta V."/>
            <person name="Kumar D."/>
            <person name="Ravi V."/>
            <person name="Vij S."/>
            <person name="Kapur A."/>
            <person name="Khurana P."/>
            <person name="Khurana P."/>
            <person name="Khurana J.P."/>
            <person name="Tyagi A.K."/>
            <person name="Gaikwad K."/>
            <person name="Singh A."/>
            <person name="Dalal V."/>
            <person name="Srivastava S."/>
            <person name="Dixit A."/>
            <person name="Pal A.K."/>
            <person name="Ghazi I.A."/>
            <person name="Yadav M."/>
            <person name="Pandit A."/>
            <person name="Bhargava A."/>
            <person name="Sureshbabu K."/>
            <person name="Batra K."/>
            <person name="Sharma T.R."/>
            <person name="Mohapatra T."/>
            <person name="Singh N.K."/>
            <person name="Messing J."/>
            <person name="Nelson A.B."/>
            <person name="Fuks G."/>
            <person name="Kavchok S."/>
            <person name="Keizer G."/>
            <person name="Linton E."/>
            <person name="Llaca V."/>
            <person name="Song R."/>
            <person name="Tanyolac B."/>
            <person name="Young S."/>
            <person name="Ho-Il K."/>
            <person name="Hahn J.H."/>
            <person name="Sangsakoo G."/>
            <person name="Vanavichit A."/>
            <person name="de Mattos Luiz.A.T."/>
            <person name="Zimmer P.D."/>
            <person name="Malone G."/>
            <person name="Dellagostin O."/>
            <person name="de Oliveira A.C."/>
            <person name="Bevan M."/>
            <person name="Bancroft I."/>
            <person name="Minx P."/>
            <person name="Cordum H."/>
            <person name="Wilson R."/>
            <person name="Cheng Z."/>
            <person name="Jin W."/>
            <person name="Jiang J."/>
            <person name="Leong S.A."/>
            <person name="Iwama H."/>
            <person name="Gojobori T."/>
            <person name="Itoh T."/>
            <person name="Niimura Y."/>
            <person name="Fujii Y."/>
            <person name="Habara T."/>
            <person name="Sakai H."/>
            <person name="Sato Y."/>
            <person name="Wilson G."/>
            <person name="Kumar K."/>
            <person name="McCouch S."/>
            <person name="Juretic N."/>
            <person name="Hoen D."/>
            <person name="Wright S."/>
            <person name="Bruskiewich R."/>
            <person name="Bureau T."/>
            <person name="Miyao A."/>
            <person name="Hirochika H."/>
            <person name="Nishikawa T."/>
            <person name="Kadowaki K."/>
            <person name="Sugiura M."/>
            <person name="Burr B."/>
            <person name="Sasaki T."/>
        </authorList>
    </citation>
    <scope>NUCLEOTIDE SEQUENCE [LARGE SCALE GENOMIC DNA]</scope>
    <source>
        <strain evidence="4">cv. Nipponbare</strain>
    </source>
</reference>
<reference evidence="3" key="1">
    <citation type="submission" date="2004-08" db="EMBL/GenBank/DDBJ databases">
        <authorList>
            <person name="Buell R."/>
        </authorList>
    </citation>
    <scope>NUCLEOTIDE SEQUENCE</scope>
</reference>
<feature type="region of interest" description="Disordered" evidence="1">
    <location>
        <begin position="397"/>
        <end position="503"/>
    </location>
</feature>
<feature type="compositionally biased region" description="Low complexity" evidence="1">
    <location>
        <begin position="349"/>
        <end position="375"/>
    </location>
</feature>